<keyword evidence="4" id="KW-1003">Cell membrane</keyword>
<feature type="transmembrane region" description="Helical" evidence="9">
    <location>
        <begin position="435"/>
        <end position="454"/>
    </location>
</feature>
<dbReference type="GeneID" id="42309261"/>
<evidence type="ECO:0000256" key="1">
    <source>
        <dbReference type="ARBA" id="ARBA00004141"/>
    </source>
</evidence>
<evidence type="ECO:0000256" key="4">
    <source>
        <dbReference type="ARBA" id="ARBA00022475"/>
    </source>
</evidence>
<protein>
    <submittedName>
        <fullName evidence="10">Sodium:solute symporter</fullName>
    </submittedName>
    <submittedName>
        <fullName evidence="11">Solute:Na+ symporter, SSS family</fullName>
    </submittedName>
</protein>
<evidence type="ECO:0000256" key="8">
    <source>
        <dbReference type="RuleBase" id="RU362091"/>
    </source>
</evidence>
<feature type="transmembrane region" description="Helical" evidence="9">
    <location>
        <begin position="260"/>
        <end position="284"/>
    </location>
</feature>
<evidence type="ECO:0000313" key="12">
    <source>
        <dbReference type="Proteomes" id="UP000037269"/>
    </source>
</evidence>
<dbReference type="InterPro" id="IPR038377">
    <property type="entry name" value="Na/Glc_symporter_sf"/>
</dbReference>
<feature type="transmembrane region" description="Helical" evidence="9">
    <location>
        <begin position="45"/>
        <end position="67"/>
    </location>
</feature>
<dbReference type="GO" id="GO:0022857">
    <property type="term" value="F:transmembrane transporter activity"/>
    <property type="evidence" value="ECO:0007669"/>
    <property type="project" value="InterPro"/>
</dbReference>
<evidence type="ECO:0000256" key="7">
    <source>
        <dbReference type="ARBA" id="ARBA00023136"/>
    </source>
</evidence>
<dbReference type="GO" id="GO:0046942">
    <property type="term" value="P:carboxylic acid transport"/>
    <property type="evidence" value="ECO:0007669"/>
    <property type="project" value="UniProtKB-ARBA"/>
</dbReference>
<keyword evidence="3" id="KW-0813">Transport</keyword>
<dbReference type="InterPro" id="IPR050277">
    <property type="entry name" value="Sodium:Solute_Symporter"/>
</dbReference>
<dbReference type="Gene3D" id="1.20.1730.10">
    <property type="entry name" value="Sodium/glucose cotransporter"/>
    <property type="match status" value="1"/>
</dbReference>
<evidence type="ECO:0000313" key="11">
    <source>
        <dbReference type="EMBL" id="SDJ30038.1"/>
    </source>
</evidence>
<proteinExistence type="inferred from homology"/>
<keyword evidence="7 9" id="KW-0472">Membrane</keyword>
<dbReference type="OrthoDB" id="9789704at2"/>
<keyword evidence="5 9" id="KW-0812">Transmembrane</keyword>
<feature type="transmembrane region" description="Helical" evidence="9">
    <location>
        <begin position="408"/>
        <end position="429"/>
    </location>
</feature>
<dbReference type="PANTHER" id="PTHR48086">
    <property type="entry name" value="SODIUM/PROLINE SYMPORTER-RELATED"/>
    <property type="match status" value="1"/>
</dbReference>
<dbReference type="InterPro" id="IPR018212">
    <property type="entry name" value="Na/solute_symporter_CS"/>
</dbReference>
<feature type="transmembrane region" description="Helical" evidence="9">
    <location>
        <begin position="351"/>
        <end position="373"/>
    </location>
</feature>
<accession>A0A0D1XFK5</accession>
<comment type="similarity">
    <text evidence="2 8">Belongs to the sodium:solute symporter (SSF) (TC 2.A.21) family.</text>
</comment>
<feature type="transmembrane region" description="Helical" evidence="9">
    <location>
        <begin position="217"/>
        <end position="239"/>
    </location>
</feature>
<dbReference type="EMBL" id="FNED01000015">
    <property type="protein sequence ID" value="SDJ30038.1"/>
    <property type="molecule type" value="Genomic_DNA"/>
</dbReference>
<evidence type="ECO:0000313" key="10">
    <source>
        <dbReference type="EMBL" id="KON84097.1"/>
    </source>
</evidence>
<feature type="transmembrane region" description="Helical" evidence="9">
    <location>
        <begin position="379"/>
        <end position="401"/>
    </location>
</feature>
<feature type="transmembrane region" description="Helical" evidence="9">
    <location>
        <begin position="117"/>
        <end position="146"/>
    </location>
</feature>
<reference evidence="10 12" key="1">
    <citation type="submission" date="2015-07" db="EMBL/GenBank/DDBJ databases">
        <title>Fjat-14205 dsm 2895.</title>
        <authorList>
            <person name="Liu B."/>
            <person name="Wang J."/>
            <person name="Zhu Y."/>
            <person name="Liu G."/>
            <person name="Chen Q."/>
            <person name="Chen Z."/>
            <person name="Lan J."/>
            <person name="Che J."/>
            <person name="Ge C."/>
            <person name="Shi H."/>
            <person name="Pan Z."/>
            <person name="Liu X."/>
        </authorList>
    </citation>
    <scope>NUCLEOTIDE SEQUENCE [LARGE SCALE GENOMIC DNA]</scope>
    <source>
        <strain evidence="10 12">DSM 2895</strain>
    </source>
</reference>
<evidence type="ECO:0000256" key="6">
    <source>
        <dbReference type="ARBA" id="ARBA00022989"/>
    </source>
</evidence>
<dbReference type="STRING" id="47500.AF333_29465"/>
<evidence type="ECO:0000256" key="5">
    <source>
        <dbReference type="ARBA" id="ARBA00022692"/>
    </source>
</evidence>
<dbReference type="PATRIC" id="fig|47500.8.peg.1955"/>
<dbReference type="EMBL" id="LGUG01000013">
    <property type="protein sequence ID" value="KON84097.1"/>
    <property type="molecule type" value="Genomic_DNA"/>
</dbReference>
<comment type="subcellular location">
    <subcellularLocation>
        <location evidence="1">Membrane</location>
        <topology evidence="1">Multi-pass membrane protein</topology>
    </subcellularLocation>
</comment>
<dbReference type="PROSITE" id="PS50283">
    <property type="entry name" value="NA_SOLUT_SYMP_3"/>
    <property type="match status" value="1"/>
</dbReference>
<sequence length="479" mass="51647">MHTLDIVVMVIYFLALIFVGFIGARRAKTSEDYIVAGRNLGFTMYLSCLAAVILGGASTIGTTKLGYQYGISGVWLVSMLGIGIIGLGLFLVKKIYHLKILTISELLELRFNAQTRFISAAVTALYAIMVTVTQVIGMGTILNVLVGWDLTLSMLVGGGIVLFYTLLGGMWSVTMTDIVQFVIMTIGIFLVMLPLSISKAGGWANLQQTLPASYFDFTGIGWSEILSYFLLFCLGMVIAQDVWQRIFTAKTLKIARTGTIGAGVYSFLYALAVSIIGMCAFVVLPGLNDPQNAFAQMAVTILPTGLLGIVLASVVSALMSTASGTLLASSTLIVNDIIKRFSKKPMSETRFLLTSRITTLIIGLIVITCSIWIQDVLVALDVAYAVLSGSVFLPIILGLFWKRATAKAAFFSIVISAIVIITGLAIEGLTSTNPILYGLASSLVSIVLISYFDPSKNLSEAEKKMEQVYETPEQKQNAL</sequence>
<feature type="transmembrane region" description="Helical" evidence="9">
    <location>
        <begin position="6"/>
        <end position="24"/>
    </location>
</feature>
<dbReference type="AlphaFoldDB" id="A0A0D1XFK5"/>
<dbReference type="Proteomes" id="UP000182836">
    <property type="component" value="Unassembled WGS sequence"/>
</dbReference>
<dbReference type="Proteomes" id="UP000037269">
    <property type="component" value="Unassembled WGS sequence"/>
</dbReference>
<feature type="transmembrane region" description="Helical" evidence="9">
    <location>
        <begin position="152"/>
        <end position="171"/>
    </location>
</feature>
<feature type="transmembrane region" description="Helical" evidence="9">
    <location>
        <begin position="178"/>
        <end position="197"/>
    </location>
</feature>
<dbReference type="RefSeq" id="WP_043067109.1">
    <property type="nucleotide sequence ID" value="NZ_BJOA01000179.1"/>
</dbReference>
<feature type="transmembrane region" description="Helical" evidence="9">
    <location>
        <begin position="73"/>
        <end position="96"/>
    </location>
</feature>
<evidence type="ECO:0000313" key="13">
    <source>
        <dbReference type="Proteomes" id="UP000182836"/>
    </source>
</evidence>
<dbReference type="CDD" id="cd11479">
    <property type="entry name" value="SLC5sbd_u3"/>
    <property type="match status" value="1"/>
</dbReference>
<dbReference type="GO" id="GO:0005886">
    <property type="term" value="C:plasma membrane"/>
    <property type="evidence" value="ECO:0007669"/>
    <property type="project" value="TreeGrafter"/>
</dbReference>
<keyword evidence="12" id="KW-1185">Reference proteome</keyword>
<organism evidence="10 12">
    <name type="scientific">Aneurinibacillus migulanus</name>
    <name type="common">Bacillus migulanus</name>
    <dbReference type="NCBI Taxonomy" id="47500"/>
    <lineage>
        <taxon>Bacteria</taxon>
        <taxon>Bacillati</taxon>
        <taxon>Bacillota</taxon>
        <taxon>Bacilli</taxon>
        <taxon>Bacillales</taxon>
        <taxon>Paenibacillaceae</taxon>
        <taxon>Aneurinibacillus group</taxon>
        <taxon>Aneurinibacillus</taxon>
    </lineage>
</organism>
<dbReference type="PROSITE" id="PS00456">
    <property type="entry name" value="NA_SOLUT_SYMP_1"/>
    <property type="match status" value="1"/>
</dbReference>
<feature type="transmembrane region" description="Helical" evidence="9">
    <location>
        <begin position="304"/>
        <end position="330"/>
    </location>
</feature>
<evidence type="ECO:0000256" key="9">
    <source>
        <dbReference type="SAM" id="Phobius"/>
    </source>
</evidence>
<dbReference type="PANTHER" id="PTHR48086:SF7">
    <property type="entry name" value="SODIUM-SOLUTE SYMPORTER-RELATED"/>
    <property type="match status" value="1"/>
</dbReference>
<evidence type="ECO:0000256" key="2">
    <source>
        <dbReference type="ARBA" id="ARBA00006434"/>
    </source>
</evidence>
<keyword evidence="6 9" id="KW-1133">Transmembrane helix</keyword>
<dbReference type="InterPro" id="IPR001734">
    <property type="entry name" value="Na/solute_symporter"/>
</dbReference>
<evidence type="ECO:0000256" key="3">
    <source>
        <dbReference type="ARBA" id="ARBA00022448"/>
    </source>
</evidence>
<gene>
    <name evidence="10" type="ORF">AF333_29465</name>
    <name evidence="11" type="ORF">SAMN04487909_11562</name>
</gene>
<name>A0A0D1XFK5_ANEMI</name>
<reference evidence="11 13" key="2">
    <citation type="submission" date="2016-10" db="EMBL/GenBank/DDBJ databases">
        <authorList>
            <person name="de Groot N.N."/>
        </authorList>
    </citation>
    <scope>NUCLEOTIDE SEQUENCE [LARGE SCALE GENOMIC DNA]</scope>
    <source>
        <strain evidence="11 13">DSM 2895</strain>
    </source>
</reference>
<dbReference type="Pfam" id="PF00474">
    <property type="entry name" value="SSF"/>
    <property type="match status" value="1"/>
</dbReference>